<protein>
    <submittedName>
        <fullName evidence="15">Voltage-dependent calcium channel type D subunit alpha-1</fullName>
    </submittedName>
</protein>
<evidence type="ECO:0000256" key="6">
    <source>
        <dbReference type="ARBA" id="ARBA00022837"/>
    </source>
</evidence>
<name>A0A4C1UXC6_EUMVA</name>
<proteinExistence type="predicted"/>
<comment type="subcellular location">
    <subcellularLocation>
        <location evidence="1">Membrane</location>
        <topology evidence="1">Multi-pass membrane protein</topology>
    </subcellularLocation>
</comment>
<evidence type="ECO:0000256" key="13">
    <source>
        <dbReference type="SAM" id="Phobius"/>
    </source>
</evidence>
<dbReference type="Pfam" id="PF00520">
    <property type="entry name" value="Ion_trans"/>
    <property type="match status" value="1"/>
</dbReference>
<keyword evidence="4" id="KW-0107">Calcium channel</keyword>
<evidence type="ECO:0000256" key="4">
    <source>
        <dbReference type="ARBA" id="ARBA00022673"/>
    </source>
</evidence>
<evidence type="ECO:0000256" key="11">
    <source>
        <dbReference type="ARBA" id="ARBA00023303"/>
    </source>
</evidence>
<dbReference type="Proteomes" id="UP000299102">
    <property type="component" value="Unassembled WGS sequence"/>
</dbReference>
<feature type="transmembrane region" description="Helical" evidence="13">
    <location>
        <begin position="57"/>
        <end position="76"/>
    </location>
</feature>
<evidence type="ECO:0000256" key="2">
    <source>
        <dbReference type="ARBA" id="ARBA00022448"/>
    </source>
</evidence>
<dbReference type="STRING" id="151549.A0A4C1UXC6"/>
<evidence type="ECO:0000256" key="12">
    <source>
        <dbReference type="SAM" id="MobiDB-lite"/>
    </source>
</evidence>
<dbReference type="InterPro" id="IPR027359">
    <property type="entry name" value="Volt_channel_dom_sf"/>
</dbReference>
<dbReference type="SUPFAM" id="SSF81324">
    <property type="entry name" value="Voltage-gated potassium channels"/>
    <property type="match status" value="1"/>
</dbReference>
<evidence type="ECO:0000313" key="15">
    <source>
        <dbReference type="EMBL" id="GBP31108.1"/>
    </source>
</evidence>
<evidence type="ECO:0000256" key="3">
    <source>
        <dbReference type="ARBA" id="ARBA00022568"/>
    </source>
</evidence>
<keyword evidence="3" id="KW-0109">Calcium transport</keyword>
<dbReference type="GO" id="GO:0005891">
    <property type="term" value="C:voltage-gated calcium channel complex"/>
    <property type="evidence" value="ECO:0007669"/>
    <property type="project" value="TreeGrafter"/>
</dbReference>
<keyword evidence="2" id="KW-0813">Transport</keyword>
<keyword evidence="7" id="KW-0851">Voltage-gated channel</keyword>
<dbReference type="PANTHER" id="PTHR45628:SF1">
    <property type="entry name" value="VOLTAGE-DEPENDENT CALCIUM CHANNEL TYPE D SUBUNIT ALPHA-1"/>
    <property type="match status" value="1"/>
</dbReference>
<organism evidence="15 16">
    <name type="scientific">Eumeta variegata</name>
    <name type="common">Bagworm moth</name>
    <name type="synonym">Eumeta japonica</name>
    <dbReference type="NCBI Taxonomy" id="151549"/>
    <lineage>
        <taxon>Eukaryota</taxon>
        <taxon>Metazoa</taxon>
        <taxon>Ecdysozoa</taxon>
        <taxon>Arthropoda</taxon>
        <taxon>Hexapoda</taxon>
        <taxon>Insecta</taxon>
        <taxon>Pterygota</taxon>
        <taxon>Neoptera</taxon>
        <taxon>Endopterygota</taxon>
        <taxon>Lepidoptera</taxon>
        <taxon>Glossata</taxon>
        <taxon>Ditrysia</taxon>
        <taxon>Tineoidea</taxon>
        <taxon>Psychidae</taxon>
        <taxon>Oiketicinae</taxon>
        <taxon>Eumeta</taxon>
    </lineage>
</organism>
<dbReference type="InterPro" id="IPR005821">
    <property type="entry name" value="Ion_trans_dom"/>
</dbReference>
<dbReference type="Gene3D" id="1.20.120.350">
    <property type="entry name" value="Voltage-gated potassium channels. Chain C"/>
    <property type="match status" value="1"/>
</dbReference>
<evidence type="ECO:0000256" key="9">
    <source>
        <dbReference type="ARBA" id="ARBA00023065"/>
    </source>
</evidence>
<dbReference type="InterPro" id="IPR050599">
    <property type="entry name" value="VDCC_alpha-1_subunit"/>
</dbReference>
<keyword evidence="11" id="KW-0407">Ion channel</keyword>
<evidence type="ECO:0000313" key="16">
    <source>
        <dbReference type="Proteomes" id="UP000299102"/>
    </source>
</evidence>
<dbReference type="GO" id="GO:0008331">
    <property type="term" value="F:high voltage-gated calcium channel activity"/>
    <property type="evidence" value="ECO:0007669"/>
    <property type="project" value="TreeGrafter"/>
</dbReference>
<keyword evidence="5 13" id="KW-0812">Transmembrane</keyword>
<feature type="region of interest" description="Disordered" evidence="12">
    <location>
        <begin position="1"/>
        <end position="22"/>
    </location>
</feature>
<feature type="domain" description="Ion transport" evidence="14">
    <location>
        <begin position="55"/>
        <end position="185"/>
    </location>
</feature>
<dbReference type="AlphaFoldDB" id="A0A4C1UXC6"/>
<evidence type="ECO:0000256" key="7">
    <source>
        <dbReference type="ARBA" id="ARBA00022882"/>
    </source>
</evidence>
<dbReference type="PANTHER" id="PTHR45628">
    <property type="entry name" value="VOLTAGE-DEPENDENT CALCIUM CHANNEL TYPE A SUBUNIT ALPHA-1"/>
    <property type="match status" value="1"/>
</dbReference>
<evidence type="ECO:0000256" key="5">
    <source>
        <dbReference type="ARBA" id="ARBA00022692"/>
    </source>
</evidence>
<evidence type="ECO:0000256" key="8">
    <source>
        <dbReference type="ARBA" id="ARBA00022989"/>
    </source>
</evidence>
<evidence type="ECO:0000256" key="10">
    <source>
        <dbReference type="ARBA" id="ARBA00023136"/>
    </source>
</evidence>
<keyword evidence="8 13" id="KW-1133">Transmembrane helix</keyword>
<sequence length="186" mass="20408">MEVNQVKPARTTGLALAHTGPLGRTPAQEAKLLENETARQQDDCDIRNGVVVGPFEWMILTTIFANCIALAVYTPYPNGDSNYTNSVLVSTAPLELVHLAGIVEHRSAQGRSTRCSFLAKAMKRNRDSYSVDGGRVLAQEKIEYIFLVIFTGECVMKIVAYGFVAHAGSYLRNGWNLLDFTIVVIG</sequence>
<feature type="transmembrane region" description="Helical" evidence="13">
    <location>
        <begin position="144"/>
        <end position="164"/>
    </location>
</feature>
<evidence type="ECO:0000259" key="14">
    <source>
        <dbReference type="Pfam" id="PF00520"/>
    </source>
</evidence>
<keyword evidence="10 13" id="KW-0472">Membrane</keyword>
<keyword evidence="6" id="KW-0106">Calcium</keyword>
<keyword evidence="9" id="KW-0406">Ion transport</keyword>
<dbReference type="GO" id="GO:0098703">
    <property type="term" value="P:calcium ion import across plasma membrane"/>
    <property type="evidence" value="ECO:0007669"/>
    <property type="project" value="TreeGrafter"/>
</dbReference>
<reference evidence="15 16" key="1">
    <citation type="journal article" date="2019" name="Commun. Biol.">
        <title>The bagworm genome reveals a unique fibroin gene that provides high tensile strength.</title>
        <authorList>
            <person name="Kono N."/>
            <person name="Nakamura H."/>
            <person name="Ohtoshi R."/>
            <person name="Tomita M."/>
            <person name="Numata K."/>
            <person name="Arakawa K."/>
        </authorList>
    </citation>
    <scope>NUCLEOTIDE SEQUENCE [LARGE SCALE GENOMIC DNA]</scope>
</reference>
<gene>
    <name evidence="15" type="primary">Ca-alpha1D</name>
    <name evidence="15" type="ORF">EVAR_77404_1</name>
</gene>
<keyword evidence="16" id="KW-1185">Reference proteome</keyword>
<accession>A0A4C1UXC6</accession>
<dbReference type="EMBL" id="BGZK01000241">
    <property type="protein sequence ID" value="GBP31108.1"/>
    <property type="molecule type" value="Genomic_DNA"/>
</dbReference>
<evidence type="ECO:0000256" key="1">
    <source>
        <dbReference type="ARBA" id="ARBA00004141"/>
    </source>
</evidence>
<comment type="caution">
    <text evidence="15">The sequence shown here is derived from an EMBL/GenBank/DDBJ whole genome shotgun (WGS) entry which is preliminary data.</text>
</comment>
<dbReference type="OrthoDB" id="431720at2759"/>